<dbReference type="EMBL" id="LWQT01000109">
    <property type="protein sequence ID" value="OAN44844.1"/>
    <property type="molecule type" value="Genomic_DNA"/>
</dbReference>
<accession>A0A178MAD8</accession>
<organism evidence="1 2">
    <name type="scientific">Paramagnetospirillum marisnigri</name>
    <dbReference type="NCBI Taxonomy" id="1285242"/>
    <lineage>
        <taxon>Bacteria</taxon>
        <taxon>Pseudomonadati</taxon>
        <taxon>Pseudomonadota</taxon>
        <taxon>Alphaproteobacteria</taxon>
        <taxon>Rhodospirillales</taxon>
        <taxon>Magnetospirillaceae</taxon>
        <taxon>Paramagnetospirillum</taxon>
    </lineage>
</organism>
<reference evidence="1 2" key="1">
    <citation type="submission" date="2016-04" db="EMBL/GenBank/DDBJ databases">
        <title>Draft genome sequence of freshwater magnetotactic bacteria Magnetospirillum marisnigri SP-1 and Magnetospirillum moscoviense BB-1.</title>
        <authorList>
            <person name="Koziaeva V."/>
            <person name="Dziuba M.V."/>
            <person name="Ivanov T.M."/>
            <person name="Kuznetsov B."/>
            <person name="Grouzdev D.S."/>
        </authorList>
    </citation>
    <scope>NUCLEOTIDE SEQUENCE [LARGE SCALE GENOMIC DNA]</scope>
    <source>
        <strain evidence="1 2">SP-1</strain>
    </source>
</reference>
<dbReference type="AlphaFoldDB" id="A0A178MAD8"/>
<dbReference type="Proteomes" id="UP000078428">
    <property type="component" value="Unassembled WGS sequence"/>
</dbReference>
<evidence type="ECO:0000313" key="1">
    <source>
        <dbReference type="EMBL" id="OAN44844.1"/>
    </source>
</evidence>
<dbReference type="STRING" id="1285242.A6A04_07925"/>
<dbReference type="OrthoDB" id="7354855at2"/>
<name>A0A178MAD8_9PROT</name>
<gene>
    <name evidence="1" type="ORF">A6A04_07925</name>
</gene>
<protein>
    <submittedName>
        <fullName evidence="1">Uncharacterized protein</fullName>
    </submittedName>
</protein>
<comment type="caution">
    <text evidence="1">The sequence shown here is derived from an EMBL/GenBank/DDBJ whole genome shotgun (WGS) entry which is preliminary data.</text>
</comment>
<proteinExistence type="predicted"/>
<keyword evidence="2" id="KW-1185">Reference proteome</keyword>
<evidence type="ECO:0000313" key="2">
    <source>
        <dbReference type="Proteomes" id="UP000078428"/>
    </source>
</evidence>
<sequence>MLALAAMTLLPATARAETILGQRIFVEFAFDLSTSELAAAERYGATYFTKAKAAGRPLTARVARSDSTILISLESVAICERAKGCPLLVFRDITKKPVLERFAFQNLILDYREKGTFLILRVWNTTTECLVSNVLRAKCKDVSPK</sequence>